<dbReference type="CDD" id="cd06262">
    <property type="entry name" value="metallo-hydrolase-like_MBL-fold"/>
    <property type="match status" value="1"/>
</dbReference>
<dbReference type="AlphaFoldDB" id="A0A109RFU2"/>
<keyword evidence="9" id="KW-1185">Reference proteome</keyword>
<dbReference type="Proteomes" id="UP001069145">
    <property type="component" value="Unassembled WGS sequence"/>
</dbReference>
<keyword evidence="3 7" id="KW-0378">Hydrolase</keyword>
<dbReference type="Pfam" id="PF00753">
    <property type="entry name" value="Lactamase_B"/>
    <property type="match status" value="1"/>
</dbReference>
<name>A0A109RFU2_9LACT</name>
<dbReference type="InterPro" id="IPR001279">
    <property type="entry name" value="Metallo-B-lactamas"/>
</dbReference>
<accession>A0A109RFU2</accession>
<evidence type="ECO:0000256" key="2">
    <source>
        <dbReference type="ARBA" id="ARBA00022723"/>
    </source>
</evidence>
<evidence type="ECO:0000313" key="9">
    <source>
        <dbReference type="Proteomes" id="UP001069145"/>
    </source>
</evidence>
<dbReference type="GeneID" id="35767740"/>
<gene>
    <name evidence="7" type="ORF">I6G68_05535</name>
    <name evidence="6" type="ORF">ODY43_00800</name>
</gene>
<evidence type="ECO:0000256" key="3">
    <source>
        <dbReference type="ARBA" id="ARBA00022801"/>
    </source>
</evidence>
<dbReference type="Gene3D" id="3.60.15.10">
    <property type="entry name" value="Ribonuclease Z/Hydroxyacylglutathione hydrolase-like"/>
    <property type="match status" value="1"/>
</dbReference>
<dbReference type="SMART" id="SM00849">
    <property type="entry name" value="Lactamase_B"/>
    <property type="match status" value="1"/>
</dbReference>
<feature type="domain" description="Metallo-beta-lactamase" evidence="5">
    <location>
        <begin position="13"/>
        <end position="195"/>
    </location>
</feature>
<evidence type="ECO:0000256" key="4">
    <source>
        <dbReference type="ARBA" id="ARBA00022833"/>
    </source>
</evidence>
<dbReference type="RefSeq" id="WP_060778269.1">
    <property type="nucleotide sequence ID" value="NZ_CAJHLF010000002.1"/>
</dbReference>
<dbReference type="GO" id="GO:0016787">
    <property type="term" value="F:hydrolase activity"/>
    <property type="evidence" value="ECO:0007669"/>
    <property type="project" value="UniProtKB-KW"/>
</dbReference>
<evidence type="ECO:0000259" key="5">
    <source>
        <dbReference type="SMART" id="SM00849"/>
    </source>
</evidence>
<evidence type="ECO:0000313" key="8">
    <source>
        <dbReference type="Proteomes" id="UP000594771"/>
    </source>
</evidence>
<evidence type="ECO:0000256" key="1">
    <source>
        <dbReference type="ARBA" id="ARBA00001947"/>
    </source>
</evidence>
<dbReference type="PANTHER" id="PTHR46233:SF3">
    <property type="entry name" value="HYDROXYACYLGLUTATHIONE HYDROLASE GLOC"/>
    <property type="match status" value="1"/>
</dbReference>
<dbReference type="Proteomes" id="UP000594771">
    <property type="component" value="Chromosome"/>
</dbReference>
<keyword evidence="4" id="KW-0862">Zinc</keyword>
<reference evidence="7 8" key="1">
    <citation type="submission" date="2020-12" db="EMBL/GenBank/DDBJ databases">
        <title>FDA dAtabase for Regulatory Grade micrObial Sequences (FDA-ARGOS): Supporting development and validation of Infectious Disease Dx tests.</title>
        <authorList>
            <person name="Sproer C."/>
            <person name="Gronow S."/>
            <person name="Severitt S."/>
            <person name="Schroder I."/>
            <person name="Tallon L."/>
            <person name="Sadzewicz L."/>
            <person name="Zhao X."/>
            <person name="Boylan J."/>
            <person name="Ott S."/>
            <person name="Bowen H."/>
            <person name="Vavikolanu K."/>
            <person name="Mehta A."/>
            <person name="Aluvathingal J."/>
            <person name="Nadendla S."/>
            <person name="Lowell S."/>
            <person name="Myers T."/>
            <person name="Yan Y."/>
            <person name="Sichtig H."/>
        </authorList>
    </citation>
    <scope>NUCLEOTIDE SEQUENCE [LARGE SCALE GENOMIC DNA]</scope>
    <source>
        <strain evidence="7 8">FDAARGOS_911</strain>
    </source>
</reference>
<protein>
    <submittedName>
        <fullName evidence="7">MBL fold metallo-hydrolase</fullName>
    </submittedName>
</protein>
<proteinExistence type="predicted"/>
<dbReference type="GO" id="GO:0046872">
    <property type="term" value="F:metal ion binding"/>
    <property type="evidence" value="ECO:0007669"/>
    <property type="project" value="UniProtKB-KW"/>
</dbReference>
<reference evidence="6" key="2">
    <citation type="submission" date="2022-09" db="EMBL/GenBank/DDBJ databases">
        <title>Aerococcus urinae taxonomy study.</title>
        <authorList>
            <person name="Christensen J."/>
            <person name="Senneby E."/>
        </authorList>
    </citation>
    <scope>NUCLEOTIDE SEQUENCE</scope>
    <source>
        <strain evidence="6">NLD-066-U95</strain>
    </source>
</reference>
<comment type="cofactor">
    <cofactor evidence="1">
        <name>Zn(2+)</name>
        <dbReference type="ChEBI" id="CHEBI:29105"/>
    </cofactor>
</comment>
<evidence type="ECO:0000313" key="7">
    <source>
        <dbReference type="EMBL" id="QPS00859.1"/>
    </source>
</evidence>
<organism evidence="7 8">
    <name type="scientific">Aerococcus urinae</name>
    <dbReference type="NCBI Taxonomy" id="1376"/>
    <lineage>
        <taxon>Bacteria</taxon>
        <taxon>Bacillati</taxon>
        <taxon>Bacillota</taxon>
        <taxon>Bacilli</taxon>
        <taxon>Lactobacillales</taxon>
        <taxon>Aerococcaceae</taxon>
        <taxon>Aerococcus</taxon>
    </lineage>
</organism>
<keyword evidence="2" id="KW-0479">Metal-binding</keyword>
<evidence type="ECO:0000313" key="6">
    <source>
        <dbReference type="EMBL" id="MCY3052543.1"/>
    </source>
</evidence>
<dbReference type="OrthoDB" id="9802248at2"/>
<dbReference type="KEGG" id="aun:AWM73_04520"/>
<dbReference type="EMBL" id="JAOTML010000001">
    <property type="protein sequence ID" value="MCY3052543.1"/>
    <property type="molecule type" value="Genomic_DNA"/>
</dbReference>
<dbReference type="InterPro" id="IPR036866">
    <property type="entry name" value="RibonucZ/Hydroxyglut_hydro"/>
</dbReference>
<sequence length="212" mass="23641">MLKVSRVVTEVLEANTYLVYNEQNKEALIIDPGSSAGRIRSEIQKLQLKPLAVLITHGHCDHIGALDDIRQYYQIPGYINQAEAPWLSDPMYNMSPFIGLGHLTFQAADSYYQDDQEQSIGSIGFIPIHTPGHTQGSTCLFFNNSDQPFMMTGDTLFKGTIGRTDFPGGDTQAIMQSIPRKMFTLPDQTLVYPGHYGSSTIAEEKLTNPFFN</sequence>
<dbReference type="InterPro" id="IPR051453">
    <property type="entry name" value="MBL_Glyoxalase_II"/>
</dbReference>
<dbReference type="PANTHER" id="PTHR46233">
    <property type="entry name" value="HYDROXYACYLGLUTATHIONE HYDROLASE GLOC"/>
    <property type="match status" value="1"/>
</dbReference>
<dbReference type="EMBL" id="CP065662">
    <property type="protein sequence ID" value="QPS00859.1"/>
    <property type="molecule type" value="Genomic_DNA"/>
</dbReference>
<dbReference type="SUPFAM" id="SSF56281">
    <property type="entry name" value="Metallo-hydrolase/oxidoreductase"/>
    <property type="match status" value="1"/>
</dbReference>